<dbReference type="InterPro" id="IPR036236">
    <property type="entry name" value="Znf_C2H2_sf"/>
</dbReference>
<feature type="compositionally biased region" description="Basic and acidic residues" evidence="8">
    <location>
        <begin position="501"/>
        <end position="511"/>
    </location>
</feature>
<accession>A0A0D2C0A2</accession>
<dbReference type="Pfam" id="PF00096">
    <property type="entry name" value="zf-C2H2"/>
    <property type="match status" value="2"/>
</dbReference>
<keyword evidence="5" id="KW-0183">Conidiation</keyword>
<dbReference type="RefSeq" id="XP_016263358.1">
    <property type="nucleotide sequence ID" value="XM_016405152.1"/>
</dbReference>
<dbReference type="HOGENOM" id="CLU_013390_2_0_1"/>
<dbReference type="FunFam" id="3.30.160.60:FF:000504">
    <property type="entry name" value="C2H2 transcription factor swi5"/>
    <property type="match status" value="1"/>
</dbReference>
<feature type="region of interest" description="Disordered" evidence="8">
    <location>
        <begin position="491"/>
        <end position="562"/>
    </location>
</feature>
<feature type="compositionally biased region" description="Basic residues" evidence="8">
    <location>
        <begin position="491"/>
        <end position="500"/>
    </location>
</feature>
<evidence type="ECO:0000313" key="10">
    <source>
        <dbReference type="EMBL" id="KIW43142.1"/>
    </source>
</evidence>
<keyword evidence="5" id="KW-0749">Sporulation</keyword>
<evidence type="ECO:0000313" key="11">
    <source>
        <dbReference type="Proteomes" id="UP000053342"/>
    </source>
</evidence>
<reference evidence="10 11" key="1">
    <citation type="submission" date="2015-01" db="EMBL/GenBank/DDBJ databases">
        <title>The Genome Sequence of Exophiala oligosperma CBS72588.</title>
        <authorList>
            <consortium name="The Broad Institute Genomics Platform"/>
            <person name="Cuomo C."/>
            <person name="de Hoog S."/>
            <person name="Gorbushina A."/>
            <person name="Stielow B."/>
            <person name="Teixiera M."/>
            <person name="Abouelleil A."/>
            <person name="Chapman S.B."/>
            <person name="Priest M."/>
            <person name="Young S.K."/>
            <person name="Wortman J."/>
            <person name="Nusbaum C."/>
            <person name="Birren B."/>
        </authorList>
    </citation>
    <scope>NUCLEOTIDE SEQUENCE [LARGE SCALE GENOMIC DNA]</scope>
    <source>
        <strain evidence="10 11">CBS 72588</strain>
    </source>
</reference>
<keyword evidence="3 7" id="KW-0863">Zinc-finger</keyword>
<evidence type="ECO:0000259" key="9">
    <source>
        <dbReference type="PROSITE" id="PS50157"/>
    </source>
</evidence>
<keyword evidence="1" id="KW-0479">Metal-binding</keyword>
<gene>
    <name evidence="10" type="ORF">PV06_04279</name>
</gene>
<dbReference type="EMBL" id="KN847335">
    <property type="protein sequence ID" value="KIW43142.1"/>
    <property type="molecule type" value="Genomic_DNA"/>
</dbReference>
<dbReference type="STRING" id="215243.A0A0D2C0A2"/>
<dbReference type="GO" id="GO:0000978">
    <property type="term" value="F:RNA polymerase II cis-regulatory region sequence-specific DNA binding"/>
    <property type="evidence" value="ECO:0007669"/>
    <property type="project" value="TreeGrafter"/>
</dbReference>
<feature type="domain" description="C2H2-type" evidence="9">
    <location>
        <begin position="398"/>
        <end position="427"/>
    </location>
</feature>
<dbReference type="VEuPathDB" id="FungiDB:PV06_04279"/>
<feature type="region of interest" description="Disordered" evidence="8">
    <location>
        <begin position="226"/>
        <end position="246"/>
    </location>
</feature>
<evidence type="ECO:0000256" key="8">
    <source>
        <dbReference type="SAM" id="MobiDB-lite"/>
    </source>
</evidence>
<feature type="region of interest" description="Disordered" evidence="8">
    <location>
        <begin position="1"/>
        <end position="22"/>
    </location>
</feature>
<feature type="compositionally biased region" description="Low complexity" evidence="8">
    <location>
        <begin position="529"/>
        <end position="547"/>
    </location>
</feature>
<protein>
    <recommendedName>
        <fullName evidence="6">C2H2 type master regulator of conidiophore development brlA</fullName>
    </recommendedName>
</protein>
<sequence length="737" mass="81562">MMSNPPSSLHHQQAMHRRQNSTPVVSYEAMKVNTSMPPQRQTLHRRGQSFDQQRSPIRRQHGSTVSMTNLGQYHGQQILREAQQQKIARPGQQHLQLNLDTPISPDCGIYSGVSGSLPETPLENMPMNAFMHQNPQCMDFPHSPQFYSDMHMSMRNGMPSMAIMDENNPQYLHEAHSHNFHSQRTRNLSFDARRLSQPDLRVQTQLRPHTPSHQIQTAQFPLTPPFSQHNSGAQYSRSLQASPSLQSPYPIPMARGRSLQGIIENEEFKADFMNTPTAANFEIAELPTASSRRQLASPQMHPQGEPTKAVGSSSPAMPSDDNATHVPKLGERPGPILTTGQVPAGSASPGRPALSPRRMSISDLNLEPGISASIEETNITLDDIVQFIDGPDPVDNKWVCTYPECDKRFGRKENIKSHVQTHLGDRQFRCDHCGKCFVRGHDLKRHAKIHTGNKPYPCACGNSFARHDALTRHRQRGMCIGAFEGTVKKVVKRGRPRKHRPEMDERLDKSQRTRQKNTTHGDALLLNDYYPSSSPSYSGASSYGSPPTEDMDNLSIRGTTPFVDNNNGMQMFSLSSSNAANLVGMEPMITFPPDAFSFTPPASPGYSTGNKPSPLTYRELTPAELHHHATSEAAQQMLPDLPSMDPSLSVMNGGGVNGYSTAQSLPSLSHSSSSPAADVVAFDFSDLPTDTSSTMMSSSSQMPGMKLDNDRNDFDAFLDYGGMEMNMDPSVQDFFSI</sequence>
<feature type="region of interest" description="Disordered" evidence="8">
    <location>
        <begin position="292"/>
        <end position="355"/>
    </location>
</feature>
<dbReference type="GO" id="GO:0008270">
    <property type="term" value="F:zinc ion binding"/>
    <property type="evidence" value="ECO:0007669"/>
    <property type="project" value="UniProtKB-KW"/>
</dbReference>
<dbReference type="PROSITE" id="PS00028">
    <property type="entry name" value="ZINC_FINGER_C2H2_1"/>
    <property type="match status" value="2"/>
</dbReference>
<dbReference type="GeneID" id="27356353"/>
<dbReference type="GO" id="GO:0000981">
    <property type="term" value="F:DNA-binding transcription factor activity, RNA polymerase II-specific"/>
    <property type="evidence" value="ECO:0007669"/>
    <property type="project" value="TreeGrafter"/>
</dbReference>
<dbReference type="AlphaFoldDB" id="A0A0D2C0A2"/>
<dbReference type="Gene3D" id="3.30.160.60">
    <property type="entry name" value="Classic Zinc Finger"/>
    <property type="match status" value="3"/>
</dbReference>
<keyword evidence="2" id="KW-0677">Repeat</keyword>
<feature type="compositionally biased region" description="Polar residues" evidence="8">
    <location>
        <begin position="1"/>
        <end position="11"/>
    </location>
</feature>
<dbReference type="GO" id="GO:0005667">
    <property type="term" value="C:transcription regulator complex"/>
    <property type="evidence" value="ECO:0007669"/>
    <property type="project" value="TreeGrafter"/>
</dbReference>
<evidence type="ECO:0000256" key="3">
    <source>
        <dbReference type="ARBA" id="ARBA00022771"/>
    </source>
</evidence>
<name>A0A0D2C0A2_9EURO</name>
<evidence type="ECO:0000256" key="6">
    <source>
        <dbReference type="ARBA" id="ARBA00044085"/>
    </source>
</evidence>
<evidence type="ECO:0000256" key="4">
    <source>
        <dbReference type="ARBA" id="ARBA00022833"/>
    </source>
</evidence>
<feature type="region of interest" description="Disordered" evidence="8">
    <location>
        <begin position="38"/>
        <end position="61"/>
    </location>
</feature>
<evidence type="ECO:0000256" key="5">
    <source>
        <dbReference type="ARBA" id="ARBA00023321"/>
    </source>
</evidence>
<proteinExistence type="predicted"/>
<feature type="domain" description="C2H2-type" evidence="9">
    <location>
        <begin position="428"/>
        <end position="455"/>
    </location>
</feature>
<dbReference type="GO" id="GO:0000785">
    <property type="term" value="C:chromatin"/>
    <property type="evidence" value="ECO:0007669"/>
    <property type="project" value="TreeGrafter"/>
</dbReference>
<dbReference type="InterPro" id="IPR013087">
    <property type="entry name" value="Znf_C2H2_type"/>
</dbReference>
<evidence type="ECO:0000256" key="1">
    <source>
        <dbReference type="ARBA" id="ARBA00022723"/>
    </source>
</evidence>
<dbReference type="GO" id="GO:0048315">
    <property type="term" value="P:conidium formation"/>
    <property type="evidence" value="ECO:0007669"/>
    <property type="project" value="UniProtKB-KW"/>
</dbReference>
<keyword evidence="11" id="KW-1185">Reference proteome</keyword>
<dbReference type="SUPFAM" id="SSF57667">
    <property type="entry name" value="beta-beta-alpha zinc fingers"/>
    <property type="match status" value="1"/>
</dbReference>
<dbReference type="PANTHER" id="PTHR14003">
    <property type="entry name" value="TRANSCRIPTIONAL REPRESSOR PROTEIN YY"/>
    <property type="match status" value="1"/>
</dbReference>
<dbReference type="SMART" id="SM00355">
    <property type="entry name" value="ZnF_C2H2"/>
    <property type="match status" value="2"/>
</dbReference>
<dbReference type="PANTHER" id="PTHR14003:SF19">
    <property type="entry name" value="YY2 TRANSCRIPTION FACTOR"/>
    <property type="match status" value="1"/>
</dbReference>
<dbReference type="FunFam" id="3.30.160.60:FF:001649">
    <property type="entry name" value="C2H2 transcription factor Swi5"/>
    <property type="match status" value="1"/>
</dbReference>
<evidence type="ECO:0000256" key="2">
    <source>
        <dbReference type="ARBA" id="ARBA00022737"/>
    </source>
</evidence>
<dbReference type="OrthoDB" id="8117402at2759"/>
<evidence type="ECO:0000256" key="7">
    <source>
        <dbReference type="PROSITE-ProRule" id="PRU00042"/>
    </source>
</evidence>
<dbReference type="Proteomes" id="UP000053342">
    <property type="component" value="Unassembled WGS sequence"/>
</dbReference>
<keyword evidence="4" id="KW-0862">Zinc</keyword>
<organism evidence="10 11">
    <name type="scientific">Exophiala oligosperma</name>
    <dbReference type="NCBI Taxonomy" id="215243"/>
    <lineage>
        <taxon>Eukaryota</taxon>
        <taxon>Fungi</taxon>
        <taxon>Dikarya</taxon>
        <taxon>Ascomycota</taxon>
        <taxon>Pezizomycotina</taxon>
        <taxon>Eurotiomycetes</taxon>
        <taxon>Chaetothyriomycetidae</taxon>
        <taxon>Chaetothyriales</taxon>
        <taxon>Herpotrichiellaceae</taxon>
        <taxon>Exophiala</taxon>
    </lineage>
</organism>
<dbReference type="PROSITE" id="PS50157">
    <property type="entry name" value="ZINC_FINGER_C2H2_2"/>
    <property type="match status" value="2"/>
</dbReference>